<name>A0A0A9AC39_ARUDO</name>
<organism evidence="1">
    <name type="scientific">Arundo donax</name>
    <name type="common">Giant reed</name>
    <name type="synonym">Donax arundinaceus</name>
    <dbReference type="NCBI Taxonomy" id="35708"/>
    <lineage>
        <taxon>Eukaryota</taxon>
        <taxon>Viridiplantae</taxon>
        <taxon>Streptophyta</taxon>
        <taxon>Embryophyta</taxon>
        <taxon>Tracheophyta</taxon>
        <taxon>Spermatophyta</taxon>
        <taxon>Magnoliopsida</taxon>
        <taxon>Liliopsida</taxon>
        <taxon>Poales</taxon>
        <taxon>Poaceae</taxon>
        <taxon>PACMAD clade</taxon>
        <taxon>Arundinoideae</taxon>
        <taxon>Arundineae</taxon>
        <taxon>Arundo</taxon>
    </lineage>
</organism>
<sequence>MFTPCSNDDILRGW</sequence>
<reference evidence="1" key="1">
    <citation type="submission" date="2014-09" db="EMBL/GenBank/DDBJ databases">
        <authorList>
            <person name="Magalhaes I.L.F."/>
            <person name="Oliveira U."/>
            <person name="Santos F.R."/>
            <person name="Vidigal T.H.D.A."/>
            <person name="Brescovit A.D."/>
            <person name="Santos A.J."/>
        </authorList>
    </citation>
    <scope>NUCLEOTIDE SEQUENCE</scope>
    <source>
        <tissue evidence="1">Shoot tissue taken approximately 20 cm above the soil surface</tissue>
    </source>
</reference>
<reference evidence="1" key="2">
    <citation type="journal article" date="2015" name="Data Brief">
        <title>Shoot transcriptome of the giant reed, Arundo donax.</title>
        <authorList>
            <person name="Barrero R.A."/>
            <person name="Guerrero F.D."/>
            <person name="Moolhuijzen P."/>
            <person name="Goolsby J.A."/>
            <person name="Tidwell J."/>
            <person name="Bellgard S.E."/>
            <person name="Bellgard M.I."/>
        </authorList>
    </citation>
    <scope>NUCLEOTIDE SEQUENCE</scope>
    <source>
        <tissue evidence="1">Shoot tissue taken approximately 20 cm above the soil surface</tissue>
    </source>
</reference>
<dbReference type="EMBL" id="GBRH01253283">
    <property type="protein sequence ID" value="JAD44612.1"/>
    <property type="molecule type" value="Transcribed_RNA"/>
</dbReference>
<proteinExistence type="predicted"/>
<evidence type="ECO:0000313" key="1">
    <source>
        <dbReference type="EMBL" id="JAD44612.1"/>
    </source>
</evidence>
<accession>A0A0A9AC39</accession>
<protein>
    <submittedName>
        <fullName evidence="1">Uncharacterized protein</fullName>
    </submittedName>
</protein>